<keyword evidence="3" id="KW-1185">Reference proteome</keyword>
<feature type="region of interest" description="Disordered" evidence="1">
    <location>
        <begin position="122"/>
        <end position="156"/>
    </location>
</feature>
<gene>
    <name evidence="2" type="ORF">X777_01042</name>
</gene>
<evidence type="ECO:0000256" key="1">
    <source>
        <dbReference type="SAM" id="MobiDB-lite"/>
    </source>
</evidence>
<dbReference type="EMBL" id="KK108118">
    <property type="protein sequence ID" value="EZA46884.1"/>
    <property type="molecule type" value="Genomic_DNA"/>
</dbReference>
<feature type="region of interest" description="Disordered" evidence="1">
    <location>
        <begin position="1"/>
        <end position="53"/>
    </location>
</feature>
<feature type="compositionally biased region" description="Low complexity" evidence="1">
    <location>
        <begin position="35"/>
        <end position="53"/>
    </location>
</feature>
<dbReference type="Proteomes" id="UP000053097">
    <property type="component" value="Unassembled WGS sequence"/>
</dbReference>
<dbReference type="OrthoDB" id="6247875at2759"/>
<evidence type="ECO:0000313" key="2">
    <source>
        <dbReference type="EMBL" id="EZA46884.1"/>
    </source>
</evidence>
<feature type="region of interest" description="Disordered" evidence="1">
    <location>
        <begin position="67"/>
        <end position="97"/>
    </location>
</feature>
<feature type="compositionally biased region" description="Polar residues" evidence="1">
    <location>
        <begin position="143"/>
        <end position="156"/>
    </location>
</feature>
<reference evidence="2 3" key="1">
    <citation type="journal article" date="2014" name="Curr. Biol.">
        <title>The genome of the clonal raider ant Cerapachys biroi.</title>
        <authorList>
            <person name="Oxley P.R."/>
            <person name="Ji L."/>
            <person name="Fetter-Pruneda I."/>
            <person name="McKenzie S.K."/>
            <person name="Li C."/>
            <person name="Hu H."/>
            <person name="Zhang G."/>
            <person name="Kronauer D.J."/>
        </authorList>
    </citation>
    <scope>NUCLEOTIDE SEQUENCE [LARGE SCALE GENOMIC DNA]</scope>
</reference>
<accession>A0A026VVM6</accession>
<proteinExistence type="predicted"/>
<protein>
    <submittedName>
        <fullName evidence="2">Uncharacterized protein</fullName>
    </submittedName>
</protein>
<sequence>MSSKRKSPPTKLSEGGGGAGTVAGANEEEEDTTSPVAGPGAGEAAVVVVGEEGAATPVDIEECYSHQRGGECESSGCSSPATTSEPDLRDSPSPSLNSLRTAKRQRLLLTCKMNSESLSIQDDTTTTTTTNTTTTINTRRTSPPLSSTPTGHNAHSGGATTVANNVALSSPDAGRISNTEAQVQQDGVAALHRVLCGESVAEKERRVSEMILQLQLIREQLLQQQDQPKSIEIDLELQVMEELSSDSKLRNE</sequence>
<name>A0A026VVM6_OOCBI</name>
<evidence type="ECO:0000313" key="3">
    <source>
        <dbReference type="Proteomes" id="UP000053097"/>
    </source>
</evidence>
<dbReference type="AlphaFoldDB" id="A0A026VVM6"/>
<feature type="compositionally biased region" description="Low complexity" evidence="1">
    <location>
        <begin position="124"/>
        <end position="141"/>
    </location>
</feature>
<organism evidence="2 3">
    <name type="scientific">Ooceraea biroi</name>
    <name type="common">Clonal raider ant</name>
    <name type="synonym">Cerapachys biroi</name>
    <dbReference type="NCBI Taxonomy" id="2015173"/>
    <lineage>
        <taxon>Eukaryota</taxon>
        <taxon>Metazoa</taxon>
        <taxon>Ecdysozoa</taxon>
        <taxon>Arthropoda</taxon>
        <taxon>Hexapoda</taxon>
        <taxon>Insecta</taxon>
        <taxon>Pterygota</taxon>
        <taxon>Neoptera</taxon>
        <taxon>Endopterygota</taxon>
        <taxon>Hymenoptera</taxon>
        <taxon>Apocrita</taxon>
        <taxon>Aculeata</taxon>
        <taxon>Formicoidea</taxon>
        <taxon>Formicidae</taxon>
        <taxon>Dorylinae</taxon>
        <taxon>Ooceraea</taxon>
    </lineage>
</organism>